<organism evidence="1 2">
    <name type="scientific">Eleginops maclovinus</name>
    <name type="common">Patagonian blennie</name>
    <name type="synonym">Eleginus maclovinus</name>
    <dbReference type="NCBI Taxonomy" id="56733"/>
    <lineage>
        <taxon>Eukaryota</taxon>
        <taxon>Metazoa</taxon>
        <taxon>Chordata</taxon>
        <taxon>Craniata</taxon>
        <taxon>Vertebrata</taxon>
        <taxon>Euteleostomi</taxon>
        <taxon>Actinopterygii</taxon>
        <taxon>Neopterygii</taxon>
        <taxon>Teleostei</taxon>
        <taxon>Neoteleostei</taxon>
        <taxon>Acanthomorphata</taxon>
        <taxon>Eupercaria</taxon>
        <taxon>Perciformes</taxon>
        <taxon>Notothenioidei</taxon>
        <taxon>Eleginopidae</taxon>
        <taxon>Eleginops</taxon>
    </lineage>
</organism>
<keyword evidence="2" id="KW-1185">Reference proteome</keyword>
<reference evidence="1 2" key="2">
    <citation type="journal article" date="2023" name="Mol. Biol. Evol.">
        <title>Genomics of Secondarily Temperate Adaptation in the Only Non-Antarctic Icefish.</title>
        <authorList>
            <person name="Rivera-Colon A.G."/>
            <person name="Rayamajhi N."/>
            <person name="Minhas B.F."/>
            <person name="Madrigal G."/>
            <person name="Bilyk K.T."/>
            <person name="Yoon V."/>
            <person name="Hune M."/>
            <person name="Gregory S."/>
            <person name="Cheng C.H.C."/>
            <person name="Catchen J.M."/>
        </authorList>
    </citation>
    <scope>NUCLEOTIDE SEQUENCE [LARGE SCALE GENOMIC DNA]</scope>
    <source>
        <strain evidence="1">JMC-PN-2008</strain>
    </source>
</reference>
<dbReference type="Proteomes" id="UP001346869">
    <property type="component" value="Unassembled WGS sequence"/>
</dbReference>
<evidence type="ECO:0000313" key="2">
    <source>
        <dbReference type="Proteomes" id="UP001346869"/>
    </source>
</evidence>
<dbReference type="EMBL" id="JAUZQC010000020">
    <property type="protein sequence ID" value="KAK5852692.1"/>
    <property type="molecule type" value="Genomic_DNA"/>
</dbReference>
<reference evidence="1 2" key="1">
    <citation type="journal article" date="2023" name="Genes (Basel)">
        <title>Chromosome-Level Genome Assembly and Circadian Gene Repertoire of the Patagonia Blennie Eleginops maclovinus-The Closest Ancestral Proxy of Antarctic Cryonotothenioids.</title>
        <authorList>
            <person name="Cheng C.C."/>
            <person name="Rivera-Colon A.G."/>
            <person name="Minhas B.F."/>
            <person name="Wilson L."/>
            <person name="Rayamajhi N."/>
            <person name="Vargas-Chacoff L."/>
            <person name="Catchen J.M."/>
        </authorList>
    </citation>
    <scope>NUCLEOTIDE SEQUENCE [LARGE SCALE GENOMIC DNA]</scope>
    <source>
        <strain evidence="1">JMC-PN-2008</strain>
    </source>
</reference>
<evidence type="ECO:0000313" key="1">
    <source>
        <dbReference type="EMBL" id="KAK5852692.1"/>
    </source>
</evidence>
<dbReference type="AlphaFoldDB" id="A0AAN7X044"/>
<sequence length="73" mass="8027">MATDASVVSWAGGAELQITRTPVQMVMDAVQNVFYHCSHQMGALSLKSFSEAWMTLVLSQARMLAPRKKPTSQ</sequence>
<comment type="caution">
    <text evidence="1">The sequence shown here is derived from an EMBL/GenBank/DDBJ whole genome shotgun (WGS) entry which is preliminary data.</text>
</comment>
<gene>
    <name evidence="1" type="ORF">PBY51_006542</name>
</gene>
<protein>
    <submittedName>
        <fullName evidence="1">Uncharacterized protein</fullName>
    </submittedName>
</protein>
<name>A0AAN7X044_ELEMC</name>
<proteinExistence type="predicted"/>
<accession>A0AAN7X044</accession>